<accession>A0A9R1AH54</accession>
<keyword evidence="1" id="KW-1133">Transmembrane helix</keyword>
<dbReference type="AlphaFoldDB" id="A0A9R1AH54"/>
<reference evidence="2 3" key="1">
    <citation type="submission" date="2017-09" db="EMBL/GenBank/DDBJ databases">
        <authorList>
            <consortium name="International Durum Wheat Genome Sequencing Consortium (IDWGSC)"/>
            <person name="Milanesi L."/>
        </authorList>
    </citation>
    <scope>NUCLEOTIDE SEQUENCE [LARGE SCALE GENOMIC DNA]</scope>
    <source>
        <strain evidence="3">cv. Svevo</strain>
    </source>
</reference>
<keyword evidence="1" id="KW-0472">Membrane</keyword>
<gene>
    <name evidence="2" type="ORF">TRITD_5Bv1G029540</name>
</gene>
<protein>
    <submittedName>
        <fullName evidence="2">Uncharacterized protein</fullName>
    </submittedName>
</protein>
<evidence type="ECO:0000313" key="3">
    <source>
        <dbReference type="Proteomes" id="UP000324705"/>
    </source>
</evidence>
<keyword evidence="1" id="KW-0812">Transmembrane</keyword>
<proteinExistence type="predicted"/>
<dbReference type="Proteomes" id="UP000324705">
    <property type="component" value="Chromosome 5B"/>
</dbReference>
<evidence type="ECO:0000256" key="1">
    <source>
        <dbReference type="SAM" id="Phobius"/>
    </source>
</evidence>
<sequence>MRRSQMCFDIVICSCQGHHYPGRSYASSLTNNKLQHTRQSSMLLDSGAGIQFLVHFTSAYKGEFNATKCVLSVLTKPIMGPLLEVLECTLPLWNVCAETVAYLSSAAMVAMETSCSVVIIWPFLFIFSTIFNIANSVLYPVIWFVGEILAAPFRLVTALASFVAHFFDDIVDILDRPGQH</sequence>
<name>A0A9R1AH54_TRITD</name>
<dbReference type="PANTHER" id="PTHR34553">
    <property type="entry name" value="OS05G0597400 PROTEIN"/>
    <property type="match status" value="1"/>
</dbReference>
<dbReference type="PANTHER" id="PTHR34553:SF4">
    <property type="entry name" value="G1_S-SPECIFIC CYCLIN-E PROTEIN"/>
    <property type="match status" value="1"/>
</dbReference>
<organism evidence="2 3">
    <name type="scientific">Triticum turgidum subsp. durum</name>
    <name type="common">Durum wheat</name>
    <name type="synonym">Triticum durum</name>
    <dbReference type="NCBI Taxonomy" id="4567"/>
    <lineage>
        <taxon>Eukaryota</taxon>
        <taxon>Viridiplantae</taxon>
        <taxon>Streptophyta</taxon>
        <taxon>Embryophyta</taxon>
        <taxon>Tracheophyta</taxon>
        <taxon>Spermatophyta</taxon>
        <taxon>Magnoliopsida</taxon>
        <taxon>Liliopsida</taxon>
        <taxon>Poales</taxon>
        <taxon>Poaceae</taxon>
        <taxon>BOP clade</taxon>
        <taxon>Pooideae</taxon>
        <taxon>Triticodae</taxon>
        <taxon>Triticeae</taxon>
        <taxon>Triticinae</taxon>
        <taxon>Triticum</taxon>
    </lineage>
</organism>
<feature type="transmembrane region" description="Helical" evidence="1">
    <location>
        <begin position="118"/>
        <end position="142"/>
    </location>
</feature>
<evidence type="ECO:0000313" key="2">
    <source>
        <dbReference type="EMBL" id="VAI27715.1"/>
    </source>
</evidence>
<dbReference type="EMBL" id="LT934120">
    <property type="protein sequence ID" value="VAI27715.1"/>
    <property type="molecule type" value="Genomic_DNA"/>
</dbReference>
<dbReference type="Gramene" id="TRITD5Bv1G029540.1">
    <property type="protein sequence ID" value="TRITD5Bv1G029540.1"/>
    <property type="gene ID" value="TRITD5Bv1G029540"/>
</dbReference>
<feature type="transmembrane region" description="Helical" evidence="1">
    <location>
        <begin position="148"/>
        <end position="167"/>
    </location>
</feature>
<keyword evidence="3" id="KW-1185">Reference proteome</keyword>